<dbReference type="Gene3D" id="3.40.50.2300">
    <property type="match status" value="1"/>
</dbReference>
<evidence type="ECO:0000259" key="10">
    <source>
        <dbReference type="PROSITE" id="PS50110"/>
    </source>
</evidence>
<dbReference type="GO" id="GO:0043565">
    <property type="term" value="F:sequence-specific DNA binding"/>
    <property type="evidence" value="ECO:0007669"/>
    <property type="project" value="InterPro"/>
</dbReference>
<dbReference type="InterPro" id="IPR009057">
    <property type="entry name" value="Homeodomain-like_sf"/>
</dbReference>
<keyword evidence="7" id="KW-0804">Transcription</keyword>
<dbReference type="SMART" id="SM00448">
    <property type="entry name" value="REC"/>
    <property type="match status" value="1"/>
</dbReference>
<evidence type="ECO:0000256" key="8">
    <source>
        <dbReference type="PROSITE-ProRule" id="PRU00169"/>
    </source>
</evidence>
<dbReference type="PROSITE" id="PS00041">
    <property type="entry name" value="HTH_ARAC_FAMILY_1"/>
    <property type="match status" value="1"/>
</dbReference>
<feature type="domain" description="Response regulatory" evidence="10">
    <location>
        <begin position="3"/>
        <end position="120"/>
    </location>
</feature>
<keyword evidence="5" id="KW-0805">Transcription regulation</keyword>
<evidence type="ECO:0000256" key="5">
    <source>
        <dbReference type="ARBA" id="ARBA00023015"/>
    </source>
</evidence>
<accession>G2PUF4</accession>
<dbReference type="GO" id="GO:0000160">
    <property type="term" value="P:phosphorelay signal transduction system"/>
    <property type="evidence" value="ECO:0007669"/>
    <property type="project" value="UniProtKB-KW"/>
</dbReference>
<evidence type="ECO:0000256" key="2">
    <source>
        <dbReference type="ARBA" id="ARBA00022490"/>
    </source>
</evidence>
<organism evidence="11 12">
    <name type="scientific">Caldicellulosiruptor acetigenus 6A</name>
    <dbReference type="NCBI Taxonomy" id="632516"/>
    <lineage>
        <taxon>Bacteria</taxon>
        <taxon>Bacillati</taxon>
        <taxon>Bacillota</taxon>
        <taxon>Bacillota incertae sedis</taxon>
        <taxon>Caldicellulosiruptorales</taxon>
        <taxon>Caldicellulosiruptoraceae</taxon>
        <taxon>Caldicellulosiruptor</taxon>
    </lineage>
</organism>
<dbReference type="RefSeq" id="WP_014042991.1">
    <property type="nucleotide sequence ID" value="NC_015949.1"/>
</dbReference>
<protein>
    <submittedName>
        <fullName evidence="11">Two component transcriptional regulator, AraC family</fullName>
    </submittedName>
</protein>
<evidence type="ECO:0000256" key="7">
    <source>
        <dbReference type="ARBA" id="ARBA00023163"/>
    </source>
</evidence>
<dbReference type="InterPro" id="IPR018062">
    <property type="entry name" value="HTH_AraC-typ_CS"/>
</dbReference>
<dbReference type="SMART" id="SM00342">
    <property type="entry name" value="HTH_ARAC"/>
    <property type="match status" value="1"/>
</dbReference>
<gene>
    <name evidence="11" type="ORF">Calla_1845</name>
</gene>
<dbReference type="CDD" id="cd17536">
    <property type="entry name" value="REC_YesN-like"/>
    <property type="match status" value="1"/>
</dbReference>
<dbReference type="InterPro" id="IPR018060">
    <property type="entry name" value="HTH_AraC"/>
</dbReference>
<dbReference type="Pfam" id="PF00072">
    <property type="entry name" value="Response_reg"/>
    <property type="match status" value="1"/>
</dbReference>
<dbReference type="Gene3D" id="1.10.10.60">
    <property type="entry name" value="Homeodomain-like"/>
    <property type="match status" value="2"/>
</dbReference>
<dbReference type="PANTHER" id="PTHR42713">
    <property type="entry name" value="HISTIDINE KINASE-RELATED"/>
    <property type="match status" value="1"/>
</dbReference>
<dbReference type="InterPro" id="IPR020449">
    <property type="entry name" value="Tscrpt_reg_AraC-type_HTH"/>
</dbReference>
<keyword evidence="4" id="KW-0902">Two-component regulatory system</keyword>
<evidence type="ECO:0000313" key="11">
    <source>
        <dbReference type="EMBL" id="AEM74427.1"/>
    </source>
</evidence>
<keyword evidence="3 8" id="KW-0597">Phosphoprotein</keyword>
<dbReference type="GO" id="GO:0005737">
    <property type="term" value="C:cytoplasm"/>
    <property type="evidence" value="ECO:0007669"/>
    <property type="project" value="UniProtKB-SubCell"/>
</dbReference>
<dbReference type="EMBL" id="CP003001">
    <property type="protein sequence ID" value="AEM74427.1"/>
    <property type="molecule type" value="Genomic_DNA"/>
</dbReference>
<keyword evidence="2" id="KW-0963">Cytoplasm</keyword>
<dbReference type="SUPFAM" id="SSF46689">
    <property type="entry name" value="Homeodomain-like"/>
    <property type="match status" value="2"/>
</dbReference>
<evidence type="ECO:0000256" key="3">
    <source>
        <dbReference type="ARBA" id="ARBA00022553"/>
    </source>
</evidence>
<evidence type="ECO:0000259" key="9">
    <source>
        <dbReference type="PROSITE" id="PS01124"/>
    </source>
</evidence>
<feature type="domain" description="HTH araC/xylS-type" evidence="9">
    <location>
        <begin position="418"/>
        <end position="515"/>
    </location>
</feature>
<evidence type="ECO:0000256" key="4">
    <source>
        <dbReference type="ARBA" id="ARBA00023012"/>
    </source>
</evidence>
<dbReference type="GO" id="GO:0003700">
    <property type="term" value="F:DNA-binding transcription factor activity"/>
    <property type="evidence" value="ECO:0007669"/>
    <property type="project" value="InterPro"/>
</dbReference>
<dbReference type="HOGENOM" id="CLU_000445_5_0_9"/>
<proteinExistence type="predicted"/>
<dbReference type="InterPro" id="IPR051552">
    <property type="entry name" value="HptR"/>
</dbReference>
<evidence type="ECO:0000313" key="12">
    <source>
        <dbReference type="Proteomes" id="UP000009257"/>
    </source>
</evidence>
<feature type="modified residue" description="4-aspartylphosphate" evidence="8">
    <location>
        <position position="55"/>
    </location>
</feature>
<evidence type="ECO:0000256" key="1">
    <source>
        <dbReference type="ARBA" id="ARBA00004496"/>
    </source>
</evidence>
<dbReference type="PRINTS" id="PR00032">
    <property type="entry name" value="HTHARAC"/>
</dbReference>
<dbReference type="KEGG" id="clc:Calla_1845"/>
<dbReference type="SUPFAM" id="SSF52172">
    <property type="entry name" value="CheY-like"/>
    <property type="match status" value="1"/>
</dbReference>
<dbReference type="Pfam" id="PF12833">
    <property type="entry name" value="HTH_18"/>
    <property type="match status" value="1"/>
</dbReference>
<comment type="subcellular location">
    <subcellularLocation>
        <location evidence="1">Cytoplasm</location>
    </subcellularLocation>
</comment>
<dbReference type="PROSITE" id="PS01124">
    <property type="entry name" value="HTH_ARAC_FAMILY_2"/>
    <property type="match status" value="1"/>
</dbReference>
<evidence type="ECO:0000256" key="6">
    <source>
        <dbReference type="ARBA" id="ARBA00023125"/>
    </source>
</evidence>
<sequence>MFKVVLIDDEPIIIEGLKKILDWSALGFEIVAVAYDGVDGVSKLLEINPEVALIDIRIPGIDGLSLIQKVKEKNLSTKIVILSGYSEFEYAQKAVELGVEGYLLKPVDKNLLEEKLKIIKQKLEEEFEVTQIISSTKKLTKEKAIEKLIFGALSNSEIDYINKFFELQLPWKKYQVAIVQLLEENLSCCEISQKVLYVKEKVDGFLEKNMCGFSVIINNNICILFKDFYYPFNGRSINILKDTLMKHTGGQIIISIGSEVENYSEIPKSFREANELLKKRFLLGYRGLIFTKEVFFQRDTGEGSFDNKRFASDLAVAIELGNFAKINEILEIKANNLIEKDVSEGEAKSDFYNFFVEVLYKLSQNEEYKKVVEGYLSQEVFRNLFLQKTLTELKGLVKYYFVMISERIRKLYSEDFKDKIEEFLKKNYFRDIKLEALAESFGYNTSYFSKLFKKTFGENFSSYVEKVRIEKAKEFLKGGEKVSEVARKVGYEDIDYFCSRFRKYMGCSPKEYKVGNKNEEKNSS</sequence>
<dbReference type="PROSITE" id="PS50110">
    <property type="entry name" value="RESPONSE_REGULATORY"/>
    <property type="match status" value="1"/>
</dbReference>
<dbReference type="Proteomes" id="UP000009257">
    <property type="component" value="Chromosome"/>
</dbReference>
<reference evidence="11 12" key="1">
    <citation type="submission" date="2011-08" db="EMBL/GenBank/DDBJ databases">
        <title>Complete sequence of Caldicellulosiruptor lactoaceticus 6A.</title>
        <authorList>
            <consortium name="US DOE Joint Genome Institute"/>
            <person name="Lucas S."/>
            <person name="Han J."/>
            <person name="Lapidus A."/>
            <person name="Cheng J.-F."/>
            <person name="Goodwin L."/>
            <person name="Pitluck S."/>
            <person name="Peters L."/>
            <person name="Davenport K."/>
            <person name="Detter J.C."/>
            <person name="Han C."/>
            <person name="Tapia R."/>
            <person name="Land M."/>
            <person name="Hauser L."/>
            <person name="Kyrpides N."/>
            <person name="Ivanova N."/>
            <person name="Ovchinnikova G."/>
            <person name="Pagani I."/>
            <person name="Blumer-Schuette S.E."/>
            <person name="Kelly R.M."/>
            <person name="Woyke T."/>
        </authorList>
    </citation>
    <scope>NUCLEOTIDE SEQUENCE [LARGE SCALE GENOMIC DNA]</scope>
    <source>
        <strain evidence="11 12">6A</strain>
    </source>
</reference>
<dbReference type="AlphaFoldDB" id="G2PUF4"/>
<dbReference type="PANTHER" id="PTHR42713:SF3">
    <property type="entry name" value="TRANSCRIPTIONAL REGULATORY PROTEIN HPTR"/>
    <property type="match status" value="1"/>
</dbReference>
<dbReference type="InterPro" id="IPR011006">
    <property type="entry name" value="CheY-like_superfamily"/>
</dbReference>
<name>G2PUF4_9FIRM</name>
<keyword evidence="6" id="KW-0238">DNA-binding</keyword>
<dbReference type="InterPro" id="IPR001789">
    <property type="entry name" value="Sig_transdc_resp-reg_receiver"/>
</dbReference>